<dbReference type="OrthoDB" id="543798at2759"/>
<dbReference type="GO" id="GO:0004620">
    <property type="term" value="F:phospholipase activity"/>
    <property type="evidence" value="ECO:0007669"/>
    <property type="project" value="TreeGrafter"/>
</dbReference>
<organism evidence="1 2">
    <name type="scientific">Edaphochlamys debaryana</name>
    <dbReference type="NCBI Taxonomy" id="47281"/>
    <lineage>
        <taxon>Eukaryota</taxon>
        <taxon>Viridiplantae</taxon>
        <taxon>Chlorophyta</taxon>
        <taxon>core chlorophytes</taxon>
        <taxon>Chlorophyceae</taxon>
        <taxon>CS clade</taxon>
        <taxon>Chlamydomonadales</taxon>
        <taxon>Chlamydomonadales incertae sedis</taxon>
        <taxon>Edaphochlamys</taxon>
    </lineage>
</organism>
<evidence type="ECO:0000313" key="2">
    <source>
        <dbReference type="Proteomes" id="UP000612055"/>
    </source>
</evidence>
<dbReference type="PANTHER" id="PTHR12393">
    <property type="entry name" value="SPHINGOMYELIN PHOSPHODIESTERASE RELATED"/>
    <property type="match status" value="1"/>
</dbReference>
<evidence type="ECO:0008006" key="3">
    <source>
        <dbReference type="Google" id="ProtNLM"/>
    </source>
</evidence>
<dbReference type="InterPro" id="IPR036770">
    <property type="entry name" value="Ankyrin_rpt-contain_sf"/>
</dbReference>
<evidence type="ECO:0000313" key="1">
    <source>
        <dbReference type="EMBL" id="KAG2495015.1"/>
    </source>
</evidence>
<name>A0A835Y2Z0_9CHLO</name>
<dbReference type="Gene3D" id="1.25.40.20">
    <property type="entry name" value="Ankyrin repeat-containing domain"/>
    <property type="match status" value="1"/>
</dbReference>
<dbReference type="GO" id="GO:0046513">
    <property type="term" value="P:ceramide biosynthetic process"/>
    <property type="evidence" value="ECO:0007669"/>
    <property type="project" value="TreeGrafter"/>
</dbReference>
<accession>A0A835Y2Z0</accession>
<dbReference type="GO" id="GO:0030149">
    <property type="term" value="P:sphingolipid catabolic process"/>
    <property type="evidence" value="ECO:0007669"/>
    <property type="project" value="TreeGrafter"/>
</dbReference>
<protein>
    <recommendedName>
        <fullName evidence="3">Ankyrin repeat domain-containing protein</fullName>
    </recommendedName>
</protein>
<dbReference type="AlphaFoldDB" id="A0A835Y2Z0"/>
<proteinExistence type="predicted"/>
<dbReference type="PANTHER" id="PTHR12393:SF6">
    <property type="entry name" value="SPHINGOMYELIN PHOSPHODIESTERASE 2"/>
    <property type="match status" value="1"/>
</dbReference>
<sequence>MDPAPNCSAVWTPSIIACIASKLSSNEASCLRVVNEAASEALSEHATIQLSQPVPVWAFKERWSQPGACRSLTRAQRRQLVSLTASSNIVPNLEVALAASGLPPCEEDLKAAAGSGALDSCRWLAEPGRLAGPVRWEEVMRAAARGGQEAACDLCLASDPSLRNDKTFASMAQAAALHGHVMLMDIMLAAAGEYAYRYSNEEESGRLFIAALDGCDLATVQRVCQQAGGRGVWQGYNWGELTQHSCPIVAALGSHAPDWQAKVTWLLTAEGHTPYANYCLAARRLPASAGAAALERVVWLASQPYCALLPEFSCWSFSPFVSSGHAEVLEWILASGVEKVCIRPPPSMLSSSGASAAREGHLAALQVLARSPWGSDVDMVAVVEAAAQAGRVEVLVWAWEAFRSDWDAACARTPGLLTWAARSGSVEAIRWVHSHGGGVVGQEAAWSGAVESGCQAAVEVLAELGGPMPSDGSPYARALELREWALLPLLHAQGVPMGGWAQERPLLARALEAGAAPASLLQGLAGEG</sequence>
<dbReference type="Proteomes" id="UP000612055">
    <property type="component" value="Unassembled WGS sequence"/>
</dbReference>
<dbReference type="EMBL" id="JAEHOE010000027">
    <property type="protein sequence ID" value="KAG2495015.1"/>
    <property type="molecule type" value="Genomic_DNA"/>
</dbReference>
<gene>
    <name evidence="1" type="ORF">HYH03_006948</name>
</gene>
<reference evidence="1" key="1">
    <citation type="journal article" date="2020" name="bioRxiv">
        <title>Comparative genomics of Chlamydomonas.</title>
        <authorList>
            <person name="Craig R.J."/>
            <person name="Hasan A.R."/>
            <person name="Ness R.W."/>
            <person name="Keightley P.D."/>
        </authorList>
    </citation>
    <scope>NUCLEOTIDE SEQUENCE</scope>
    <source>
        <strain evidence="1">CCAP 11/70</strain>
    </source>
</reference>
<dbReference type="GO" id="GO:0005783">
    <property type="term" value="C:endoplasmic reticulum"/>
    <property type="evidence" value="ECO:0007669"/>
    <property type="project" value="TreeGrafter"/>
</dbReference>
<dbReference type="GO" id="GO:0071944">
    <property type="term" value="C:cell periphery"/>
    <property type="evidence" value="ECO:0007669"/>
    <property type="project" value="TreeGrafter"/>
</dbReference>
<dbReference type="GO" id="GO:0016020">
    <property type="term" value="C:membrane"/>
    <property type="evidence" value="ECO:0007669"/>
    <property type="project" value="TreeGrafter"/>
</dbReference>
<keyword evidence="2" id="KW-1185">Reference proteome</keyword>
<comment type="caution">
    <text evidence="1">The sequence shown here is derived from an EMBL/GenBank/DDBJ whole genome shotgun (WGS) entry which is preliminary data.</text>
</comment>